<dbReference type="CDD" id="cd06171">
    <property type="entry name" value="Sigma70_r4"/>
    <property type="match status" value="1"/>
</dbReference>
<dbReference type="GO" id="GO:0006352">
    <property type="term" value="P:DNA-templated transcription initiation"/>
    <property type="evidence" value="ECO:0007669"/>
    <property type="project" value="InterPro"/>
</dbReference>
<dbReference type="SUPFAM" id="SSF88659">
    <property type="entry name" value="Sigma3 and sigma4 domains of RNA polymerase sigma factors"/>
    <property type="match status" value="1"/>
</dbReference>
<dbReference type="InterPro" id="IPR013249">
    <property type="entry name" value="RNA_pol_sigma70_r4_t2"/>
</dbReference>
<feature type="domain" description="RNA polymerase sigma-70 region 2" evidence="6">
    <location>
        <begin position="54"/>
        <end position="118"/>
    </location>
</feature>
<evidence type="ECO:0000259" key="6">
    <source>
        <dbReference type="Pfam" id="PF04542"/>
    </source>
</evidence>
<dbReference type="PANTHER" id="PTHR43133">
    <property type="entry name" value="RNA POLYMERASE ECF-TYPE SIGMA FACTO"/>
    <property type="match status" value="1"/>
</dbReference>
<evidence type="ECO:0000256" key="3">
    <source>
        <dbReference type="ARBA" id="ARBA00023082"/>
    </source>
</evidence>
<evidence type="ECO:0000256" key="5">
    <source>
        <dbReference type="ARBA" id="ARBA00023163"/>
    </source>
</evidence>
<evidence type="ECO:0000259" key="7">
    <source>
        <dbReference type="Pfam" id="PF08281"/>
    </source>
</evidence>
<keyword evidence="5" id="KW-0804">Transcription</keyword>
<keyword evidence="9" id="KW-1185">Reference proteome</keyword>
<dbReference type="InterPro" id="IPR013325">
    <property type="entry name" value="RNA_pol_sigma_r2"/>
</dbReference>
<dbReference type="GO" id="GO:0016987">
    <property type="term" value="F:sigma factor activity"/>
    <property type="evidence" value="ECO:0007669"/>
    <property type="project" value="UniProtKB-KW"/>
</dbReference>
<dbReference type="NCBIfam" id="TIGR02937">
    <property type="entry name" value="sigma70-ECF"/>
    <property type="match status" value="1"/>
</dbReference>
<dbReference type="Pfam" id="PF04542">
    <property type="entry name" value="Sigma70_r2"/>
    <property type="match status" value="1"/>
</dbReference>
<feature type="domain" description="RNA polymerase sigma factor 70 region 4 type 2" evidence="7">
    <location>
        <begin position="158"/>
        <end position="210"/>
    </location>
</feature>
<evidence type="ECO:0000256" key="2">
    <source>
        <dbReference type="ARBA" id="ARBA00023015"/>
    </source>
</evidence>
<protein>
    <submittedName>
        <fullName evidence="8">RNA polymerase sigma-70 factor, ECF subfamily</fullName>
    </submittedName>
</protein>
<dbReference type="Proteomes" id="UP000198762">
    <property type="component" value="Unassembled WGS sequence"/>
</dbReference>
<evidence type="ECO:0000256" key="4">
    <source>
        <dbReference type="ARBA" id="ARBA00023125"/>
    </source>
</evidence>
<dbReference type="InterPro" id="IPR013324">
    <property type="entry name" value="RNA_pol_sigma_r3/r4-like"/>
</dbReference>
<evidence type="ECO:0000313" key="8">
    <source>
        <dbReference type="EMBL" id="SET78786.1"/>
    </source>
</evidence>
<dbReference type="Gene3D" id="1.10.1740.10">
    <property type="match status" value="1"/>
</dbReference>
<name>A0A1I0H4Y2_9GAMM</name>
<dbReference type="GO" id="GO:0003677">
    <property type="term" value="F:DNA binding"/>
    <property type="evidence" value="ECO:0007669"/>
    <property type="project" value="UniProtKB-KW"/>
</dbReference>
<dbReference type="STRING" id="430453.SAMN04487962_12416"/>
<dbReference type="PANTHER" id="PTHR43133:SF8">
    <property type="entry name" value="RNA POLYMERASE SIGMA FACTOR HI_1459-RELATED"/>
    <property type="match status" value="1"/>
</dbReference>
<dbReference type="InterPro" id="IPR014284">
    <property type="entry name" value="RNA_pol_sigma-70_dom"/>
</dbReference>
<keyword evidence="3" id="KW-0731">Sigma factor</keyword>
<gene>
    <name evidence="8" type="ORF">SAMN04487962_12416</name>
</gene>
<dbReference type="EMBL" id="FOHZ01000024">
    <property type="protein sequence ID" value="SET78786.1"/>
    <property type="molecule type" value="Genomic_DNA"/>
</dbReference>
<dbReference type="AlphaFoldDB" id="A0A1I0H4Y2"/>
<dbReference type="Pfam" id="PF08281">
    <property type="entry name" value="Sigma70_r4_2"/>
    <property type="match status" value="1"/>
</dbReference>
<organism evidence="8 9">
    <name type="scientific">Marinobacter segnicrescens</name>
    <dbReference type="NCBI Taxonomy" id="430453"/>
    <lineage>
        <taxon>Bacteria</taxon>
        <taxon>Pseudomonadati</taxon>
        <taxon>Pseudomonadota</taxon>
        <taxon>Gammaproteobacteria</taxon>
        <taxon>Pseudomonadales</taxon>
        <taxon>Marinobacteraceae</taxon>
        <taxon>Marinobacter</taxon>
    </lineage>
</organism>
<reference evidence="9" key="1">
    <citation type="submission" date="2016-10" db="EMBL/GenBank/DDBJ databases">
        <authorList>
            <person name="Varghese N."/>
            <person name="Submissions S."/>
        </authorList>
    </citation>
    <scope>NUCLEOTIDE SEQUENCE [LARGE SCALE GENOMIC DNA]</scope>
    <source>
        <strain evidence="9">CGMCC 1.6489</strain>
    </source>
</reference>
<sequence length="229" mass="26171">MFKVRVFSLTVVVNAQGVFFCYKARSNTHPQVVIVALIPFRRSRARKFEDSVRPWLDGMYRFAYRLTGQREDAEDLVQEVLTKLYPQAEKLYAVERPGAWLNQVLYRHFIDLTRKHGRQADRPASALMSEDASREFLDSLVDSGVDPEGQLEITRLQQAVATALDSLSPDQRTLLVLHEVDGWRQEDIAEVLGIAEGTVKSRLHRCRASLRKNMVAGLEPFMQGRRVGK</sequence>
<proteinExistence type="inferred from homology"/>
<dbReference type="Gene3D" id="1.10.10.10">
    <property type="entry name" value="Winged helix-like DNA-binding domain superfamily/Winged helix DNA-binding domain"/>
    <property type="match status" value="1"/>
</dbReference>
<dbReference type="InterPro" id="IPR039425">
    <property type="entry name" value="RNA_pol_sigma-70-like"/>
</dbReference>
<keyword evidence="2" id="KW-0805">Transcription regulation</keyword>
<dbReference type="SUPFAM" id="SSF88946">
    <property type="entry name" value="Sigma2 domain of RNA polymerase sigma factors"/>
    <property type="match status" value="1"/>
</dbReference>
<dbReference type="InterPro" id="IPR007627">
    <property type="entry name" value="RNA_pol_sigma70_r2"/>
</dbReference>
<evidence type="ECO:0000313" key="9">
    <source>
        <dbReference type="Proteomes" id="UP000198762"/>
    </source>
</evidence>
<keyword evidence="4" id="KW-0238">DNA-binding</keyword>
<comment type="similarity">
    <text evidence="1">Belongs to the sigma-70 factor family. ECF subfamily.</text>
</comment>
<dbReference type="InterPro" id="IPR036388">
    <property type="entry name" value="WH-like_DNA-bd_sf"/>
</dbReference>
<accession>A0A1I0H4Y2</accession>
<evidence type="ECO:0000256" key="1">
    <source>
        <dbReference type="ARBA" id="ARBA00010641"/>
    </source>
</evidence>